<dbReference type="PROSITE" id="PS51257">
    <property type="entry name" value="PROKAR_LIPOPROTEIN"/>
    <property type="match status" value="1"/>
</dbReference>
<dbReference type="InterPro" id="IPR008928">
    <property type="entry name" value="6-hairpin_glycosidase_sf"/>
</dbReference>
<dbReference type="InterPro" id="IPR052369">
    <property type="entry name" value="UG_Glycosaminoglycan_Hydrolase"/>
</dbReference>
<dbReference type="STRING" id="1168034.FH5T_00975"/>
<organism evidence="4 6">
    <name type="scientific">Draconibacterium orientale</name>
    <dbReference type="NCBI Taxonomy" id="1168034"/>
    <lineage>
        <taxon>Bacteria</taxon>
        <taxon>Pseudomonadati</taxon>
        <taxon>Bacteroidota</taxon>
        <taxon>Bacteroidia</taxon>
        <taxon>Marinilabiliales</taxon>
        <taxon>Prolixibacteraceae</taxon>
        <taxon>Draconibacterium</taxon>
    </lineage>
</organism>
<dbReference type="Proteomes" id="UP000023772">
    <property type="component" value="Chromosome"/>
</dbReference>
<dbReference type="HOGENOM" id="CLU_027158_0_0_10"/>
<dbReference type="Proteomes" id="UP000181981">
    <property type="component" value="Unassembled WGS sequence"/>
</dbReference>
<keyword evidence="1 4" id="KW-0378">Hydrolase</keyword>
<evidence type="ECO:0000313" key="5">
    <source>
        <dbReference type="Proteomes" id="UP000023772"/>
    </source>
</evidence>
<dbReference type="EMBL" id="CP007451">
    <property type="protein sequence ID" value="AHW58625.1"/>
    <property type="molecule type" value="Genomic_DNA"/>
</dbReference>
<dbReference type="OrthoDB" id="428577at2"/>
<evidence type="ECO:0000256" key="1">
    <source>
        <dbReference type="ARBA" id="ARBA00022801"/>
    </source>
</evidence>
<gene>
    <name evidence="3" type="ORF">FH5T_00975</name>
    <name evidence="4" type="ORF">SAMN05444285_11028</name>
</gene>
<protein>
    <submittedName>
        <fullName evidence="3">Glucuronyl hydrolase</fullName>
    </submittedName>
    <submittedName>
        <fullName evidence="4">Glycosyl Hydrolase Family 88</fullName>
    </submittedName>
</protein>
<evidence type="ECO:0000256" key="2">
    <source>
        <dbReference type="ARBA" id="ARBA00038358"/>
    </source>
</evidence>
<dbReference type="GO" id="GO:0052757">
    <property type="term" value="F:chondroitin hydrolase activity"/>
    <property type="evidence" value="ECO:0007669"/>
    <property type="project" value="TreeGrafter"/>
</dbReference>
<comment type="similarity">
    <text evidence="2">Belongs to the glycosyl hydrolase 88 family.</text>
</comment>
<dbReference type="eggNOG" id="COG4225">
    <property type="taxonomic scope" value="Bacteria"/>
</dbReference>
<dbReference type="GO" id="GO:0000272">
    <property type="term" value="P:polysaccharide catabolic process"/>
    <property type="evidence" value="ECO:0007669"/>
    <property type="project" value="TreeGrafter"/>
</dbReference>
<dbReference type="InterPro" id="IPR012341">
    <property type="entry name" value="6hp_glycosidase-like_sf"/>
</dbReference>
<evidence type="ECO:0000313" key="6">
    <source>
        <dbReference type="Proteomes" id="UP000181981"/>
    </source>
</evidence>
<sequence>MLKATSIFVILILFFSCKTPESNSQSLISVIDQSLEFATQQSLRMAESLKNQPDKLPQTIDKNGKLVTCNSDWWVSGFFPGVLWYLYENSPSDSLKLWAENFTLRVEDQQYTTDNHDVGFMIFCSFGNGYRLTGNPEYKEVIHNASKSLITRFNPTIGCIRSWDYSSWSAQWQYPVIIDNMMNLELLEWSAKTFNDTTFSHVARTHANTTLKNHFRDDYSSFHVISYDTITGAVEKKNTSQGYADDSAWARGQAWGLYGYTMMYRKTGNKTYLDQAKHIADFMINHPNFPEDKIPYWDFNAPDIPNALRDASAGAIMCSALIELSTYISSEKGEQYLQIAEKQIRTLSSDEYLATPGTNGNFILKHSVGHMPNKSEVNVPLSYADYYFTEALLRMKKVLQGQQLFND</sequence>
<reference evidence="4 6" key="2">
    <citation type="submission" date="2016-10" db="EMBL/GenBank/DDBJ databases">
        <authorList>
            <person name="de Groot N.N."/>
        </authorList>
    </citation>
    <scope>NUCLEOTIDE SEQUENCE [LARGE SCALE GENOMIC DNA]</scope>
    <source>
        <strain evidence="4 6">DSM 25947</strain>
    </source>
</reference>
<reference evidence="3 5" key="1">
    <citation type="submission" date="2014-03" db="EMBL/GenBank/DDBJ databases">
        <title>Complete genome sequence of a deeply braunched marine Bacteroidia bacterium Draconibacterium orientale type strain FH5T.</title>
        <authorList>
            <person name="Li X."/>
            <person name="Wang X."/>
            <person name="Xie Z."/>
            <person name="Du Z."/>
            <person name="Chen G."/>
        </authorList>
    </citation>
    <scope>NUCLEOTIDE SEQUENCE [LARGE SCALE GENOMIC DNA]</scope>
    <source>
        <strain evidence="3 5">FH5</strain>
    </source>
</reference>
<dbReference type="EMBL" id="FOHT01000010">
    <property type="protein sequence ID" value="SET30835.1"/>
    <property type="molecule type" value="Genomic_DNA"/>
</dbReference>
<dbReference type="PANTHER" id="PTHR36845">
    <property type="entry name" value="HYDROLASE, PUTATIVE (AFU_ORTHOLOGUE AFUA_7G05090)-RELATED"/>
    <property type="match status" value="1"/>
</dbReference>
<dbReference type="PANTHER" id="PTHR36845:SF1">
    <property type="entry name" value="HYDROLASE, PUTATIVE (AFU_ORTHOLOGUE AFUA_7G05090)-RELATED"/>
    <property type="match status" value="1"/>
</dbReference>
<dbReference type="KEGG" id="dori:FH5T_00975"/>
<evidence type="ECO:0000313" key="3">
    <source>
        <dbReference type="EMBL" id="AHW58625.1"/>
    </source>
</evidence>
<evidence type="ECO:0000313" key="4">
    <source>
        <dbReference type="EMBL" id="SET30835.1"/>
    </source>
</evidence>
<proteinExistence type="inferred from homology"/>
<dbReference type="SUPFAM" id="SSF48208">
    <property type="entry name" value="Six-hairpin glycosidases"/>
    <property type="match status" value="1"/>
</dbReference>
<keyword evidence="5" id="KW-1185">Reference proteome</keyword>
<name>X5DTX0_9BACT</name>
<dbReference type="RefSeq" id="WP_081804736.1">
    <property type="nucleotide sequence ID" value="NZ_FOHT01000010.1"/>
</dbReference>
<accession>X5DTX0</accession>
<dbReference type="Gene3D" id="1.50.10.10">
    <property type="match status" value="1"/>
</dbReference>
<dbReference type="AlphaFoldDB" id="X5DTX0"/>